<proteinExistence type="predicted"/>
<dbReference type="RefSeq" id="WP_169660674.1">
    <property type="nucleotide sequence ID" value="NZ_JABANE010000166.1"/>
</dbReference>
<evidence type="ECO:0000256" key="1">
    <source>
        <dbReference type="SAM" id="MobiDB-lite"/>
    </source>
</evidence>
<comment type="caution">
    <text evidence="2">The sequence shown here is derived from an EMBL/GenBank/DDBJ whole genome shotgun (WGS) entry which is preliminary data.</text>
</comment>
<sequence>MFTYDKKPERSSKEKSTEFGNPLFSHRKEVDPNDPPKIIIYVNCRFYTTDVNDLIFTFNYNKDGYLDENILRSCEVRFLWRDAFIENESKMPNSVFEKIREHLKNHFSGVKYINYKADGELPSPLLEAQDYMGFTKATIFSKTQNDNGHYISRSAYLNMTLEELATYFEMPVKYKNKILENYQTYKDSLPKELNYEELSKRIYEQVHKVFQNPAYIKAKSYQRVSELIQEGKPVVAYYEYIKSTNIKIQGVASVYQYFSGPDEDEIYQVLAKINNHPPSIEKLDTTFTKLYPEAESLLTWLLKEIPEHRKTWLQYLPNLNKEAHDLDYDTIAQKLVALYKEHLTLESRKPKGGRALTRYKTKYRIFLKNAKKTFGEELQKLEMNASSVDLLLESEYFEEKKLYDILTEMNLAKEFGELLPSMKVINWNDMKIMEDVSYSKEEIIQRGKKFREQTGIDRPFANGELIRYSDDNTYHYIVVEGDNISGIEKRFGIDRNELLLIMYWDGFDEKGRYLIGEDAHWLKEGDVIDLPSYYQPLNDEVFYSYDWQFERGTKVKKTQGEFVRIPIECSNHQELRQLFKEKIAEFDDNTKVYNLKFDIALSMSAQVTAFFYIGATVGAGIQLGSGDSRSFDVITQFLLKMEGGVGNKNLANAGASSGIKSTLNNLGHFNSLNGSYTSALHFLAFFERSLYSFMKYYELEEELKLFGLDEFYWENEKNKKDGVWDELKKGYVRKVRVSWNGQLEAGVNNVASGAIGKEYSLADSYAMKGITKMEELQIKDDLENIHKKATDHDKTITDYVELDIDGAFKVKVAFKDVLFSTNSFNLGSYIDATMTIDGSDLLENIVDIKNALSGAFLSVKDLVTQEQETDFPFNKKQNKWEKFIEILNDEYDTKVRNFRNKNDLSKEYIKRDDFIKEKIKHNKFLSDKIDSEQVKAEIFEAHENMLKNEGAKRKEWRPSKVKKTNYYESVRKRTAKMKGNLRDIDLEKSRSKMRKRMKDVFSNTFDKYIEDLKDDKIKKDFNNETYTKFNIGWIKVKDSYRLTNFSAFLGDTLQATAGNKMEKGSITASSEVEVYQYIFDNTISYTTMAFGGIFKEGLKRLNGEEVDDFEKYVKNAFIEVRNKGIDAFFSMISPSNMQLLDEYTKEVASLYNKEKDKYNGRTLESFYQGIRSNLQKKFQNITSSIIQDLNAKKSYTNPIDLTAYSPDQLKLLHRIKAHIIKEVDDLRYVPPITASELFQTYGTNDPKFIELRNKILGEKTAGEQWNKFKSTRDKFRINGEQEQEANHDNIKAVAENFSHKVKTAVFKYTDFCMEMDALLGEGKTYEADWSECAIDELTLQQAELYLGDIREIVSYLRRKKDSNETNLTFLKKEEDGISEYMKSVILNKNIKADKELLTKFEKDILYPLVLENIVYGKQVYTPIR</sequence>
<feature type="compositionally biased region" description="Basic and acidic residues" evidence="1">
    <location>
        <begin position="1"/>
        <end position="17"/>
    </location>
</feature>
<organism evidence="2 3">
    <name type="scientific">Flammeovirga aprica JL-4</name>
    <dbReference type="NCBI Taxonomy" id="694437"/>
    <lineage>
        <taxon>Bacteria</taxon>
        <taxon>Pseudomonadati</taxon>
        <taxon>Bacteroidota</taxon>
        <taxon>Cytophagia</taxon>
        <taxon>Cytophagales</taxon>
        <taxon>Flammeovirgaceae</taxon>
        <taxon>Flammeovirga</taxon>
    </lineage>
</organism>
<name>A0A7X9S177_9BACT</name>
<evidence type="ECO:0000313" key="2">
    <source>
        <dbReference type="EMBL" id="NME72485.1"/>
    </source>
</evidence>
<evidence type="ECO:0008006" key="4">
    <source>
        <dbReference type="Google" id="ProtNLM"/>
    </source>
</evidence>
<dbReference type="EMBL" id="JABANE010000166">
    <property type="protein sequence ID" value="NME72485.1"/>
    <property type="molecule type" value="Genomic_DNA"/>
</dbReference>
<dbReference type="Proteomes" id="UP000576082">
    <property type="component" value="Unassembled WGS sequence"/>
</dbReference>
<protein>
    <recommendedName>
        <fullName evidence="4">LysM domain-containing protein</fullName>
    </recommendedName>
</protein>
<evidence type="ECO:0000313" key="3">
    <source>
        <dbReference type="Proteomes" id="UP000576082"/>
    </source>
</evidence>
<feature type="region of interest" description="Disordered" evidence="1">
    <location>
        <begin position="1"/>
        <end position="28"/>
    </location>
</feature>
<reference evidence="2 3" key="1">
    <citation type="submission" date="2020-04" db="EMBL/GenBank/DDBJ databases">
        <title>Flammeovirga sp. SR4, a novel species isolated from seawater.</title>
        <authorList>
            <person name="Wang X."/>
        </authorList>
    </citation>
    <scope>NUCLEOTIDE SEQUENCE [LARGE SCALE GENOMIC DNA]</scope>
    <source>
        <strain evidence="2 3">ATCC 23126</strain>
    </source>
</reference>
<gene>
    <name evidence="2" type="ORF">HHU12_31275</name>
</gene>
<keyword evidence="3" id="KW-1185">Reference proteome</keyword>
<accession>A0A7X9S177</accession>